<protein>
    <submittedName>
        <fullName evidence="2">Uncharacterized protein</fullName>
    </submittedName>
</protein>
<reference evidence="2 3" key="1">
    <citation type="submission" date="2023-11" db="EMBL/GenBank/DDBJ databases">
        <title>Peredibacter starrii A3.12.</title>
        <authorList>
            <person name="Mitchell R.J."/>
        </authorList>
    </citation>
    <scope>NUCLEOTIDE SEQUENCE [LARGE SCALE GENOMIC DNA]</scope>
    <source>
        <strain evidence="2 3">A3.12</strain>
    </source>
</reference>
<dbReference type="SUPFAM" id="SSF54001">
    <property type="entry name" value="Cysteine proteinases"/>
    <property type="match status" value="1"/>
</dbReference>
<dbReference type="InterPro" id="IPR038765">
    <property type="entry name" value="Papain-like_cys_pep_sf"/>
</dbReference>
<dbReference type="AlphaFoldDB" id="A0AAX4HKX2"/>
<accession>A0AAX4HKX2</accession>
<evidence type="ECO:0000313" key="3">
    <source>
        <dbReference type="Proteomes" id="UP001324634"/>
    </source>
</evidence>
<feature type="signal peptide" evidence="1">
    <location>
        <begin position="1"/>
        <end position="15"/>
    </location>
</feature>
<gene>
    <name evidence="2" type="ORF">SOO65_13165</name>
</gene>
<dbReference type="Proteomes" id="UP001324634">
    <property type="component" value="Chromosome"/>
</dbReference>
<name>A0AAX4HKX2_9BACT</name>
<feature type="chain" id="PRO_5043612650" evidence="1">
    <location>
        <begin position="16"/>
        <end position="333"/>
    </location>
</feature>
<proteinExistence type="predicted"/>
<organism evidence="2 3">
    <name type="scientific">Peredibacter starrii</name>
    <dbReference type="NCBI Taxonomy" id="28202"/>
    <lineage>
        <taxon>Bacteria</taxon>
        <taxon>Pseudomonadati</taxon>
        <taxon>Bdellovibrionota</taxon>
        <taxon>Bacteriovoracia</taxon>
        <taxon>Bacteriovoracales</taxon>
        <taxon>Bacteriovoracaceae</taxon>
        <taxon>Peredibacter</taxon>
    </lineage>
</organism>
<evidence type="ECO:0000256" key="1">
    <source>
        <dbReference type="SAM" id="SignalP"/>
    </source>
</evidence>
<sequence length="333" mass="38218">MKFLFLLVLSFSAMAQVSQKDCAPTDIRNTNPNIRDSKEMQAHFSTPRNQDSIGWCYGFTGADLMSAEMKTPISSLHTSLIYGQYKEMGLLDYLKEVVDPTPSPLKKQTSGNFKFIKEGGFVDIAILALKQRGKVCTEKALPFDQHLGRTTMSLIRKMEEIKLSVINKKLQEKIICEEISRVLPDYGLNSVDFEMVSHSLMKDRVDKTMDLMVRQYCKDNMVRVPARTVNTLYPKTAAPKTFFDTLNQTLNRGRPLAYYYDVKHVASFSGNHTSLITARRWNKGKCEYKVRNTWGKTCAYYQKGIDCNREEGSFWMSDEKLKNSSYLVQYLTE</sequence>
<keyword evidence="1" id="KW-0732">Signal</keyword>
<dbReference type="RefSeq" id="WP_321390710.1">
    <property type="nucleotide sequence ID" value="NZ_CP139487.1"/>
</dbReference>
<dbReference type="EMBL" id="CP139487">
    <property type="protein sequence ID" value="WPU63639.1"/>
    <property type="molecule type" value="Genomic_DNA"/>
</dbReference>
<dbReference type="KEGG" id="psti:SOO65_13165"/>
<dbReference type="Gene3D" id="3.90.70.10">
    <property type="entry name" value="Cysteine proteinases"/>
    <property type="match status" value="1"/>
</dbReference>
<keyword evidence="3" id="KW-1185">Reference proteome</keyword>
<evidence type="ECO:0000313" key="2">
    <source>
        <dbReference type="EMBL" id="WPU63639.1"/>
    </source>
</evidence>